<dbReference type="FunFam" id="2.40.30.20:FF:000004">
    <property type="entry name" value="Riboflavin synthase, alpha subunit"/>
    <property type="match status" value="1"/>
</dbReference>
<dbReference type="FunFam" id="2.40.30.20:FF:000003">
    <property type="entry name" value="Riboflavin synthase, alpha subunit"/>
    <property type="match status" value="1"/>
</dbReference>
<dbReference type="CDD" id="cd00402">
    <property type="entry name" value="Riboflavin_synthase_like"/>
    <property type="match status" value="1"/>
</dbReference>
<evidence type="ECO:0000313" key="12">
    <source>
        <dbReference type="EMBL" id="PAE90622.1"/>
    </source>
</evidence>
<feature type="domain" description="Lumazine-binding" evidence="11">
    <location>
        <begin position="97"/>
        <end position="193"/>
    </location>
</feature>
<feature type="domain" description="Lumazine-binding" evidence="11">
    <location>
        <begin position="1"/>
        <end position="96"/>
    </location>
</feature>
<keyword evidence="9" id="KW-0677">Repeat</keyword>
<dbReference type="PANTHER" id="PTHR21098:SF12">
    <property type="entry name" value="RIBOFLAVIN SYNTHASE"/>
    <property type="match status" value="1"/>
</dbReference>
<dbReference type="InterPro" id="IPR001783">
    <property type="entry name" value="Lumazine-bd"/>
</dbReference>
<evidence type="ECO:0000256" key="10">
    <source>
        <dbReference type="NCBIfam" id="TIGR00187"/>
    </source>
</evidence>
<dbReference type="PIRSF" id="PIRSF000498">
    <property type="entry name" value="Riboflavin_syn_A"/>
    <property type="match status" value="1"/>
</dbReference>
<dbReference type="NCBIfam" id="NF006767">
    <property type="entry name" value="PRK09289.1"/>
    <property type="match status" value="1"/>
</dbReference>
<dbReference type="RefSeq" id="WP_011246654.1">
    <property type="nucleotide sequence ID" value="NZ_BOQQ01000005.1"/>
</dbReference>
<organism evidence="12 13">
    <name type="scientific">Shouchella clausii</name>
    <name type="common">Alkalihalobacillus clausii</name>
    <dbReference type="NCBI Taxonomy" id="79880"/>
    <lineage>
        <taxon>Bacteria</taxon>
        <taxon>Bacillati</taxon>
        <taxon>Bacillota</taxon>
        <taxon>Bacilli</taxon>
        <taxon>Bacillales</taxon>
        <taxon>Bacillaceae</taxon>
        <taxon>Shouchella</taxon>
    </lineage>
</organism>
<dbReference type="EC" id="2.5.1.9" evidence="5 10"/>
<keyword evidence="8" id="KW-0808">Transferase</keyword>
<dbReference type="NCBIfam" id="NF009566">
    <property type="entry name" value="PRK13020.1"/>
    <property type="match status" value="1"/>
</dbReference>
<evidence type="ECO:0000256" key="3">
    <source>
        <dbReference type="ARBA" id="ARBA00004887"/>
    </source>
</evidence>
<dbReference type="GO" id="GO:0004746">
    <property type="term" value="F:riboflavin synthase activity"/>
    <property type="evidence" value="ECO:0007669"/>
    <property type="project" value="UniProtKB-UniRule"/>
</dbReference>
<proteinExistence type="predicted"/>
<evidence type="ECO:0000259" key="11">
    <source>
        <dbReference type="PROSITE" id="PS51177"/>
    </source>
</evidence>
<dbReference type="GO" id="GO:0009231">
    <property type="term" value="P:riboflavin biosynthetic process"/>
    <property type="evidence" value="ECO:0007669"/>
    <property type="project" value="UniProtKB-KW"/>
</dbReference>
<comment type="pathway">
    <text evidence="3">Cofactor biosynthesis; riboflavin biosynthesis; riboflavin from 2-hydroxy-3-oxobutyl phosphate and 5-amino-6-(D-ribitylamino)uracil: step 2/2.</text>
</comment>
<comment type="catalytic activity">
    <reaction evidence="1">
        <text>2 6,7-dimethyl-8-(1-D-ribityl)lumazine + H(+) = 5-amino-6-(D-ribitylamino)uracil + riboflavin</text>
        <dbReference type="Rhea" id="RHEA:20772"/>
        <dbReference type="ChEBI" id="CHEBI:15378"/>
        <dbReference type="ChEBI" id="CHEBI:15934"/>
        <dbReference type="ChEBI" id="CHEBI:57986"/>
        <dbReference type="ChEBI" id="CHEBI:58201"/>
        <dbReference type="EC" id="2.5.1.9"/>
    </reaction>
</comment>
<evidence type="ECO:0000256" key="5">
    <source>
        <dbReference type="ARBA" id="ARBA00012827"/>
    </source>
</evidence>
<evidence type="ECO:0000256" key="2">
    <source>
        <dbReference type="ARBA" id="ARBA00002803"/>
    </source>
</evidence>
<dbReference type="OMA" id="HFVTGHV"/>
<keyword evidence="7" id="KW-0686">Riboflavin biosynthesis</keyword>
<dbReference type="AlphaFoldDB" id="A0A268P4F4"/>
<dbReference type="Pfam" id="PF00677">
    <property type="entry name" value="Lum_binding"/>
    <property type="match status" value="2"/>
</dbReference>
<protein>
    <recommendedName>
        <fullName evidence="6 10">Riboflavin synthase</fullName>
        <ecNumber evidence="5 10">2.5.1.9</ecNumber>
    </recommendedName>
</protein>
<evidence type="ECO:0000256" key="6">
    <source>
        <dbReference type="ARBA" id="ARBA00013950"/>
    </source>
</evidence>
<reference evidence="12 13" key="1">
    <citation type="submission" date="2017-07" db="EMBL/GenBank/DDBJ databases">
        <title>Isolation and whole genome analysis of endospore-forming bacteria from heroin.</title>
        <authorList>
            <person name="Kalinowski J."/>
            <person name="Ahrens B."/>
            <person name="Al-Dilaimi A."/>
            <person name="Winkler A."/>
            <person name="Wibberg D."/>
            <person name="Schleenbecker U."/>
            <person name="Ruckert C."/>
            <person name="Wolfel R."/>
            <person name="Grass G."/>
        </authorList>
    </citation>
    <scope>NUCLEOTIDE SEQUENCE [LARGE SCALE GENOMIC DNA]</scope>
    <source>
        <strain evidence="12 13">7539</strain>
    </source>
</reference>
<comment type="caution">
    <text evidence="12">The sequence shown here is derived from an EMBL/GenBank/DDBJ whole genome shotgun (WGS) entry which is preliminary data.</text>
</comment>
<dbReference type="PROSITE" id="PS51177">
    <property type="entry name" value="LUMAZINE_BIND"/>
    <property type="match status" value="2"/>
</dbReference>
<dbReference type="Proteomes" id="UP000216207">
    <property type="component" value="Unassembled WGS sequence"/>
</dbReference>
<dbReference type="InterPro" id="IPR017938">
    <property type="entry name" value="Riboflavin_synthase-like_b-brl"/>
</dbReference>
<dbReference type="NCBIfam" id="TIGR00187">
    <property type="entry name" value="ribE"/>
    <property type="match status" value="1"/>
</dbReference>
<evidence type="ECO:0000256" key="7">
    <source>
        <dbReference type="ARBA" id="ARBA00022619"/>
    </source>
</evidence>
<dbReference type="PANTHER" id="PTHR21098">
    <property type="entry name" value="RIBOFLAVIN SYNTHASE ALPHA CHAIN"/>
    <property type="match status" value="1"/>
</dbReference>
<sequence length="214" mass="22991">MFTGIIEEMGKVASVSKKGKAMTLAVNCKTVLADAAIGDSIAVNGVCLTVTAISESQFQADVMPETYEATTIKQLVPGQFVNLERAMAVGSRFGGHIISGHVDGVGTIQKRQPVENAVLFEVEADRELVRYIVQKGSIAVDGTSLTVFAVTDTSFTISIIPHTLEMTIMGTKKPGDHVNLECDIIGKYVEKLLAPKESAVRTPLSQLLKENSYM</sequence>
<dbReference type="EMBL" id="NPCC01000004">
    <property type="protein sequence ID" value="PAE90622.1"/>
    <property type="molecule type" value="Genomic_DNA"/>
</dbReference>
<evidence type="ECO:0000256" key="8">
    <source>
        <dbReference type="ARBA" id="ARBA00022679"/>
    </source>
</evidence>
<dbReference type="SUPFAM" id="SSF63380">
    <property type="entry name" value="Riboflavin synthase domain-like"/>
    <property type="match status" value="2"/>
</dbReference>
<evidence type="ECO:0000256" key="1">
    <source>
        <dbReference type="ARBA" id="ARBA00000968"/>
    </source>
</evidence>
<dbReference type="InterPro" id="IPR026017">
    <property type="entry name" value="Lumazine-bd_dom"/>
</dbReference>
<accession>A0A268P4F4</accession>
<evidence type="ECO:0000256" key="4">
    <source>
        <dbReference type="ARBA" id="ARBA00011233"/>
    </source>
</evidence>
<dbReference type="Gene3D" id="2.40.30.20">
    <property type="match status" value="2"/>
</dbReference>
<evidence type="ECO:0000256" key="9">
    <source>
        <dbReference type="ARBA" id="ARBA00022737"/>
    </source>
</evidence>
<evidence type="ECO:0000313" key="13">
    <source>
        <dbReference type="Proteomes" id="UP000216207"/>
    </source>
</evidence>
<comment type="subunit">
    <text evidence="4">Homotrimer.</text>
</comment>
<name>A0A268P4F4_SHOCL</name>
<gene>
    <name evidence="12" type="ORF">CHH72_01700</name>
</gene>
<comment type="function">
    <text evidence="2">Catalyzes the dismutation of two molecules of 6,7-dimethyl-8-ribityllumazine, resulting in the formation of riboflavin and 5-amino-6-(D-ribitylamino)uracil.</text>
</comment>
<dbReference type="InterPro" id="IPR023366">
    <property type="entry name" value="ATP_synth_asu-like_sf"/>
</dbReference>